<name>A0A383S8X9_9ACTN</name>
<dbReference type="CDD" id="cd17324">
    <property type="entry name" value="MFS_NepI_like"/>
    <property type="match status" value="1"/>
</dbReference>
<evidence type="ECO:0000256" key="2">
    <source>
        <dbReference type="ARBA" id="ARBA00022475"/>
    </source>
</evidence>
<dbReference type="PRINTS" id="PR01035">
    <property type="entry name" value="TCRTETA"/>
</dbReference>
<dbReference type="Gene3D" id="1.20.1250.20">
    <property type="entry name" value="MFS general substrate transporter like domains"/>
    <property type="match status" value="1"/>
</dbReference>
<dbReference type="PANTHER" id="PTHR43124">
    <property type="entry name" value="PURINE EFFLUX PUMP PBUE"/>
    <property type="match status" value="1"/>
</dbReference>
<dbReference type="InterPro" id="IPR001958">
    <property type="entry name" value="Tet-R_TetA/multi-R_MdtG-like"/>
</dbReference>
<reference evidence="8" key="1">
    <citation type="submission" date="2018-08" db="EMBL/GenBank/DDBJ databases">
        <authorList>
            <person name="Hornung B."/>
        </authorList>
    </citation>
    <scope>NUCLEOTIDE SEQUENCE [LARGE SCALE GENOMIC DNA]</scope>
</reference>
<keyword evidence="5" id="KW-0472">Membrane</keyword>
<keyword evidence="3" id="KW-0812">Transmembrane</keyword>
<keyword evidence="4" id="KW-1133">Transmembrane helix</keyword>
<dbReference type="PROSITE" id="PS50850">
    <property type="entry name" value="MFS"/>
    <property type="match status" value="1"/>
</dbReference>
<dbReference type="EMBL" id="UNQJ01000013">
    <property type="protein sequence ID" value="SYZ33829.1"/>
    <property type="molecule type" value="Genomic_DNA"/>
</dbReference>
<dbReference type="InterPro" id="IPR020846">
    <property type="entry name" value="MFS_dom"/>
</dbReference>
<dbReference type="GO" id="GO:0022857">
    <property type="term" value="F:transmembrane transporter activity"/>
    <property type="evidence" value="ECO:0007669"/>
    <property type="project" value="InterPro"/>
</dbReference>
<evidence type="ECO:0000313" key="7">
    <source>
        <dbReference type="EMBL" id="SYZ33829.1"/>
    </source>
</evidence>
<proteinExistence type="predicted"/>
<dbReference type="Pfam" id="PF07690">
    <property type="entry name" value="MFS_1"/>
    <property type="match status" value="1"/>
</dbReference>
<evidence type="ECO:0000256" key="3">
    <source>
        <dbReference type="ARBA" id="ARBA00022692"/>
    </source>
</evidence>
<protein>
    <submittedName>
        <fullName evidence="7">MFS transporter</fullName>
    </submittedName>
</protein>
<dbReference type="PANTHER" id="PTHR43124:SF3">
    <property type="entry name" value="CHLORAMPHENICOL EFFLUX PUMP RV0191"/>
    <property type="match status" value="1"/>
</dbReference>
<dbReference type="GO" id="GO:0005886">
    <property type="term" value="C:plasma membrane"/>
    <property type="evidence" value="ECO:0007669"/>
    <property type="project" value="UniProtKB-SubCell"/>
</dbReference>
<keyword evidence="2" id="KW-1003">Cell membrane</keyword>
<evidence type="ECO:0000256" key="5">
    <source>
        <dbReference type="ARBA" id="ARBA00023136"/>
    </source>
</evidence>
<accession>A0A383S8X9</accession>
<keyword evidence="8" id="KW-1185">Reference proteome</keyword>
<gene>
    <name evidence="7" type="ORF">PROPAUS_1782</name>
</gene>
<dbReference type="InterPro" id="IPR036259">
    <property type="entry name" value="MFS_trans_sf"/>
</dbReference>
<dbReference type="InterPro" id="IPR011701">
    <property type="entry name" value="MFS"/>
</dbReference>
<dbReference type="InterPro" id="IPR050189">
    <property type="entry name" value="MFS_Efflux_Transporters"/>
</dbReference>
<dbReference type="SUPFAM" id="SSF103473">
    <property type="entry name" value="MFS general substrate transporter"/>
    <property type="match status" value="1"/>
</dbReference>
<organism evidence="7 8">
    <name type="scientific">Propionibacterium australiense</name>
    <dbReference type="NCBI Taxonomy" id="119981"/>
    <lineage>
        <taxon>Bacteria</taxon>
        <taxon>Bacillati</taxon>
        <taxon>Actinomycetota</taxon>
        <taxon>Actinomycetes</taxon>
        <taxon>Propionibacteriales</taxon>
        <taxon>Propionibacteriaceae</taxon>
        <taxon>Propionibacterium</taxon>
    </lineage>
</organism>
<evidence type="ECO:0000313" key="8">
    <source>
        <dbReference type="Proteomes" id="UP000263928"/>
    </source>
</evidence>
<evidence type="ECO:0000259" key="6">
    <source>
        <dbReference type="PROSITE" id="PS50850"/>
    </source>
</evidence>
<evidence type="ECO:0000256" key="1">
    <source>
        <dbReference type="ARBA" id="ARBA00004651"/>
    </source>
</evidence>
<dbReference type="Proteomes" id="UP000263928">
    <property type="component" value="Unassembled WGS sequence"/>
</dbReference>
<dbReference type="RefSeq" id="WP_197720583.1">
    <property type="nucleotide sequence ID" value="NZ_LR134442.1"/>
</dbReference>
<comment type="subcellular location">
    <subcellularLocation>
        <location evidence="1">Cell membrane</location>
        <topology evidence="1">Multi-pass membrane protein</topology>
    </subcellularLocation>
</comment>
<dbReference type="AlphaFoldDB" id="A0A383S8X9"/>
<evidence type="ECO:0000256" key="4">
    <source>
        <dbReference type="ARBA" id="ARBA00022989"/>
    </source>
</evidence>
<sequence length="401" mass="41969">MTSPSDTSLRSASEPTMRLISFATLFVIGTDTFLTAPLLPLLQRELDVSVSRSGWLVSAYALGYAVFALIAGPLSDRFDRRTVLLSGLAGFAVFTAACGGTWDFWSLFSTRLLAGVAAAFVTPQIWAAIPVTVPASSVVRTMGYATAGLAIAQVAGIPIGSFLSSVSWRVPFLAIAAASVLLWILLYARFPNVRPVGVASRSRLLTPYAHVVRSRPLVLSLTAYLVFQTGNFAALSFIGSWFAQDFGASQTTIGSAMIAIGLGNAIGSLTGSRLVARIGPQRSLLFGILALGAIYLVTAFIGTLWLAVPVLALAMLVAGFLFPVLMSELQSHTDLARGTVSSLSNAAMYAGTTISGAVGGHLLTRFTGYSGIAVFTVIAYLAALGTYTLGGAFTRRTGSPS</sequence>
<feature type="domain" description="Major facilitator superfamily (MFS) profile" evidence="6">
    <location>
        <begin position="17"/>
        <end position="397"/>
    </location>
</feature>